<dbReference type="InterPro" id="IPR011009">
    <property type="entry name" value="Kinase-like_dom_sf"/>
</dbReference>
<dbReference type="EMBL" id="OZ019908">
    <property type="protein sequence ID" value="CAK9208141.1"/>
    <property type="molecule type" value="Genomic_DNA"/>
</dbReference>
<dbReference type="PROSITE" id="PS00108">
    <property type="entry name" value="PROTEIN_KINASE_ST"/>
    <property type="match status" value="1"/>
</dbReference>
<keyword evidence="3" id="KW-1185">Reference proteome</keyword>
<dbReference type="PANTHER" id="PTHR44329:SF260">
    <property type="entry name" value="PROTEIN KINASE DOMAIN-CONTAINING PROTEIN"/>
    <property type="match status" value="1"/>
</dbReference>
<name>A0ABP0TY86_9BRYO</name>
<organism evidence="2 3">
    <name type="scientific">Sphagnum troendelagicum</name>
    <dbReference type="NCBI Taxonomy" id="128251"/>
    <lineage>
        <taxon>Eukaryota</taxon>
        <taxon>Viridiplantae</taxon>
        <taxon>Streptophyta</taxon>
        <taxon>Embryophyta</taxon>
        <taxon>Bryophyta</taxon>
        <taxon>Sphagnophytina</taxon>
        <taxon>Sphagnopsida</taxon>
        <taxon>Sphagnales</taxon>
        <taxon>Sphagnaceae</taxon>
        <taxon>Sphagnum</taxon>
    </lineage>
</organism>
<dbReference type="SUPFAM" id="SSF56112">
    <property type="entry name" value="Protein kinase-like (PK-like)"/>
    <property type="match status" value="1"/>
</dbReference>
<protein>
    <recommendedName>
        <fullName evidence="1">Protein kinase domain-containing protein</fullName>
    </recommendedName>
</protein>
<dbReference type="Proteomes" id="UP001497512">
    <property type="component" value="Chromosome 16"/>
</dbReference>
<dbReference type="PROSITE" id="PS50011">
    <property type="entry name" value="PROTEIN_KINASE_DOM"/>
    <property type="match status" value="1"/>
</dbReference>
<evidence type="ECO:0000313" key="3">
    <source>
        <dbReference type="Proteomes" id="UP001497512"/>
    </source>
</evidence>
<dbReference type="Pfam" id="PF00069">
    <property type="entry name" value="Pkinase"/>
    <property type="match status" value="1"/>
</dbReference>
<dbReference type="InterPro" id="IPR051681">
    <property type="entry name" value="Ser/Thr_Kinases-Pseudokinases"/>
</dbReference>
<dbReference type="PANTHER" id="PTHR44329">
    <property type="entry name" value="SERINE/THREONINE-PROTEIN KINASE TNNI3K-RELATED"/>
    <property type="match status" value="1"/>
</dbReference>
<evidence type="ECO:0000313" key="2">
    <source>
        <dbReference type="EMBL" id="CAK9208141.1"/>
    </source>
</evidence>
<gene>
    <name evidence="2" type="ORF">CSSPTR1EN2_LOCUS9158</name>
</gene>
<evidence type="ECO:0000259" key="1">
    <source>
        <dbReference type="PROSITE" id="PS50011"/>
    </source>
</evidence>
<sequence length="351" mass="40744">SELESETESETEREIEKSTKHWSELLSTCDPAIDLEAKNVEIFKTLRTKDAFFMSWNAKLPMGMKLIGKGGQAEIFEDTSEEGVAYKVFKHKSSLEDLQKQWPDRIFPITKDFVRFHILLGALLFEDGRFAFKLRRCWGDLRTLMDRRMDRNNNQGPPFRTVLVKQIMLDIATEMLYLHQHDVLHRDLKASNILIDIVRPSKLPIQFQGGAPDDTLMLGHADQAYFMKYHVADFECSVLVQGTGFWRAPEILLAIRNNTITSNTFTKMADVYSYAMTYYEVLTGCFPFKDRQREDYDWVLDGNKPELPDHVGPLTRKLLVQCWDLDPLKRPTFENICKQLNLALTLGKKYE</sequence>
<dbReference type="SMART" id="SM00220">
    <property type="entry name" value="S_TKc"/>
    <property type="match status" value="1"/>
</dbReference>
<proteinExistence type="predicted"/>
<feature type="non-terminal residue" evidence="2">
    <location>
        <position position="1"/>
    </location>
</feature>
<dbReference type="InterPro" id="IPR000719">
    <property type="entry name" value="Prot_kinase_dom"/>
</dbReference>
<reference evidence="2" key="1">
    <citation type="submission" date="2024-02" db="EMBL/GenBank/DDBJ databases">
        <authorList>
            <consortium name="ELIXIR-Norway"/>
            <consortium name="Elixir Norway"/>
        </authorList>
    </citation>
    <scope>NUCLEOTIDE SEQUENCE</scope>
</reference>
<dbReference type="Gene3D" id="1.10.510.10">
    <property type="entry name" value="Transferase(Phosphotransferase) domain 1"/>
    <property type="match status" value="1"/>
</dbReference>
<accession>A0ABP0TY86</accession>
<dbReference type="InterPro" id="IPR008271">
    <property type="entry name" value="Ser/Thr_kinase_AS"/>
</dbReference>
<feature type="domain" description="Protein kinase" evidence="1">
    <location>
        <begin position="61"/>
        <end position="342"/>
    </location>
</feature>